<name>A0AAD0WPZ9_9BACT</name>
<accession>A0AAD0WPZ9</accession>
<sequence>MKFQFFLLILFITLFTACSTKPLEPVKFEELNKNISFINEIKPILDKRCVSCHSCYNSPCQLKLSSFEGIQRGSTKKSIYENRITAANPTRLFIDATNEKQWRKKGFTSVLDSMEESNESIMMQYLFQKQQNPLSIGTYSPENDELSCVENKEELTDYFDENPHKGMPYGFPALKKEEYNLLMTWLKQGAINDTKNIIGTNFEKEQIKKFENFFNNEDIKHQVTARYIYEHLFLAHISFDEKSGDFYELIRSSTPTGIKPQIIATRFPYDEIKKPFYYRFQKIESTIVHKTHMLYKLNDEKLKRYKELFIDPSWEQKPFLPPYDTRISANALKTFEQIPASSRYQFLLDDVSYIITTFIRGPVCKGQIALNVIQDHFWVTFLDPKYDLSIQDKYFLHDNIPNLSIPNEYGEDPSLYKTFQALDDYELSKKYHTNKALIYNQYYPNGLKLDAIWKGNKNLENDSILTIYRHFDSASVHKGALGDIPKNLWVIDFPLLERVYYSLVAGFDIFGNTAHQLLVRTHMDRLRIEGESNFLEFLPKKSRVDYFNSWYEGWLAQYLSVYIPSNNNVDIQYKTNDYKKEFVEKLFVHTNTKKDPINFIEDGYKKTSIKKVYQTKQEIEESFKSFTLPNSSEFIKSFNNKESNLAFIKIELNSGENLVYTLVINRWHKNVALLFDEDSRLDSKKDRINIVKGLIGSYPNAFIIIKQDKLDDFFNLLQNYEDNEINNKKLLEYVINRANPNFWEIFDWFDTEFKKQDSLEYGLFDLNKYISQAINQN</sequence>
<dbReference type="Proteomes" id="UP000263040">
    <property type="component" value="Chromosome"/>
</dbReference>
<dbReference type="RefSeq" id="WP_118885415.1">
    <property type="nucleotide sequence ID" value="NZ_CP032100.1"/>
</dbReference>
<dbReference type="KEGG" id="asui:ASUIS_0334"/>
<keyword evidence="2" id="KW-0413">Isomerase</keyword>
<organism evidence="2 3">
    <name type="scientific">Arcobacter suis CECT 7833</name>
    <dbReference type="NCBI Taxonomy" id="663365"/>
    <lineage>
        <taxon>Bacteria</taxon>
        <taxon>Pseudomonadati</taxon>
        <taxon>Campylobacterota</taxon>
        <taxon>Epsilonproteobacteria</taxon>
        <taxon>Campylobacterales</taxon>
        <taxon>Arcobacteraceae</taxon>
        <taxon>Arcobacter</taxon>
    </lineage>
</organism>
<dbReference type="GO" id="GO:0016853">
    <property type="term" value="F:isomerase activity"/>
    <property type="evidence" value="ECO:0007669"/>
    <property type="project" value="UniProtKB-KW"/>
</dbReference>
<dbReference type="AlphaFoldDB" id="A0AAD0WPZ9"/>
<keyword evidence="3" id="KW-1185">Reference proteome</keyword>
<evidence type="ECO:0000313" key="2">
    <source>
        <dbReference type="EMBL" id="AXX88842.1"/>
    </source>
</evidence>
<keyword evidence="1" id="KW-0732">Signal</keyword>
<dbReference type="InterPro" id="IPR010706">
    <property type="entry name" value="Fatty_acid_cis-trans_isomerase"/>
</dbReference>
<protein>
    <submittedName>
        <fullName evidence="2">Fatty acid cis/trans isomerase</fullName>
    </submittedName>
</protein>
<evidence type="ECO:0000313" key="3">
    <source>
        <dbReference type="Proteomes" id="UP000263040"/>
    </source>
</evidence>
<reference evidence="2 3" key="1">
    <citation type="submission" date="2018-08" db="EMBL/GenBank/DDBJ databases">
        <title>Complete genome of the Arcobacter suis type strain LMG 26152.</title>
        <authorList>
            <person name="Miller W.G."/>
            <person name="Yee E."/>
            <person name="Bono J.L."/>
        </authorList>
    </citation>
    <scope>NUCLEOTIDE SEQUENCE [LARGE SCALE GENOMIC DNA]</scope>
    <source>
        <strain evidence="2 3">CECT 7833</strain>
    </source>
</reference>
<dbReference type="PROSITE" id="PS51257">
    <property type="entry name" value="PROKAR_LIPOPROTEIN"/>
    <property type="match status" value="1"/>
</dbReference>
<dbReference type="Pfam" id="PF06934">
    <property type="entry name" value="CTI"/>
    <property type="match status" value="1"/>
</dbReference>
<gene>
    <name evidence="2" type="primary">cti</name>
    <name evidence="2" type="ORF">ASUIS_0334</name>
</gene>
<evidence type="ECO:0000256" key="1">
    <source>
        <dbReference type="SAM" id="SignalP"/>
    </source>
</evidence>
<dbReference type="EMBL" id="CP032100">
    <property type="protein sequence ID" value="AXX88842.1"/>
    <property type="molecule type" value="Genomic_DNA"/>
</dbReference>
<proteinExistence type="predicted"/>
<feature type="signal peptide" evidence="1">
    <location>
        <begin position="1"/>
        <end position="17"/>
    </location>
</feature>
<feature type="chain" id="PRO_5042187303" evidence="1">
    <location>
        <begin position="18"/>
        <end position="777"/>
    </location>
</feature>